<accession>A0ABV0UR97</accession>
<dbReference type="EMBL" id="JAHRIQ010077513">
    <property type="protein sequence ID" value="MEQ2246322.1"/>
    <property type="molecule type" value="Genomic_DNA"/>
</dbReference>
<gene>
    <name evidence="1" type="ORF">ILYODFUR_037158</name>
</gene>
<protein>
    <submittedName>
        <fullName evidence="1">Uncharacterized protein</fullName>
    </submittedName>
</protein>
<dbReference type="Proteomes" id="UP001482620">
    <property type="component" value="Unassembled WGS sequence"/>
</dbReference>
<name>A0ABV0UR97_9TELE</name>
<comment type="caution">
    <text evidence="1">The sequence shown here is derived from an EMBL/GenBank/DDBJ whole genome shotgun (WGS) entry which is preliminary data.</text>
</comment>
<evidence type="ECO:0000313" key="1">
    <source>
        <dbReference type="EMBL" id="MEQ2246322.1"/>
    </source>
</evidence>
<evidence type="ECO:0000313" key="2">
    <source>
        <dbReference type="Proteomes" id="UP001482620"/>
    </source>
</evidence>
<sequence length="105" mass="11551">MSPPLLNATAASDVIHTGTSRLQTQQSQALFLISGDSHHLHPLCYLLHQRQYNPGLIVCQHKGGIQLITSTFLWGAQITAWFISSQGISPCTQRTSCVMDSEEMV</sequence>
<organism evidence="1 2">
    <name type="scientific">Ilyodon furcidens</name>
    <name type="common">goldbreast splitfin</name>
    <dbReference type="NCBI Taxonomy" id="33524"/>
    <lineage>
        <taxon>Eukaryota</taxon>
        <taxon>Metazoa</taxon>
        <taxon>Chordata</taxon>
        <taxon>Craniata</taxon>
        <taxon>Vertebrata</taxon>
        <taxon>Euteleostomi</taxon>
        <taxon>Actinopterygii</taxon>
        <taxon>Neopterygii</taxon>
        <taxon>Teleostei</taxon>
        <taxon>Neoteleostei</taxon>
        <taxon>Acanthomorphata</taxon>
        <taxon>Ovalentaria</taxon>
        <taxon>Atherinomorphae</taxon>
        <taxon>Cyprinodontiformes</taxon>
        <taxon>Goodeidae</taxon>
        <taxon>Ilyodon</taxon>
    </lineage>
</organism>
<reference evidence="1 2" key="1">
    <citation type="submission" date="2021-06" db="EMBL/GenBank/DDBJ databases">
        <authorList>
            <person name="Palmer J.M."/>
        </authorList>
    </citation>
    <scope>NUCLEOTIDE SEQUENCE [LARGE SCALE GENOMIC DNA]</scope>
    <source>
        <strain evidence="2">if_2019</strain>
        <tissue evidence="1">Muscle</tissue>
    </source>
</reference>
<keyword evidence="2" id="KW-1185">Reference proteome</keyword>
<proteinExistence type="predicted"/>